<dbReference type="AlphaFoldDB" id="A0A914PCZ3"/>
<reference evidence="2" key="1">
    <citation type="submission" date="2022-11" db="UniProtKB">
        <authorList>
            <consortium name="WormBaseParasite"/>
        </authorList>
    </citation>
    <scope>IDENTIFICATION</scope>
</reference>
<evidence type="ECO:0000313" key="2">
    <source>
        <dbReference type="WBParaSite" id="PDA_v2.g13290.t1"/>
    </source>
</evidence>
<name>A0A914PCZ3_9BILA</name>
<protein>
    <submittedName>
        <fullName evidence="2">Uncharacterized protein</fullName>
    </submittedName>
</protein>
<dbReference type="WBParaSite" id="PDA_v2.g13290.t1">
    <property type="protein sequence ID" value="PDA_v2.g13290.t1"/>
    <property type="gene ID" value="PDA_v2.g13290"/>
</dbReference>
<dbReference type="Proteomes" id="UP000887578">
    <property type="component" value="Unplaced"/>
</dbReference>
<accession>A0A914PCZ3</accession>
<proteinExistence type="predicted"/>
<organism evidence="1 2">
    <name type="scientific">Panagrolaimus davidi</name>
    <dbReference type="NCBI Taxonomy" id="227884"/>
    <lineage>
        <taxon>Eukaryota</taxon>
        <taxon>Metazoa</taxon>
        <taxon>Ecdysozoa</taxon>
        <taxon>Nematoda</taxon>
        <taxon>Chromadorea</taxon>
        <taxon>Rhabditida</taxon>
        <taxon>Tylenchina</taxon>
        <taxon>Panagrolaimomorpha</taxon>
        <taxon>Panagrolaimoidea</taxon>
        <taxon>Panagrolaimidae</taxon>
        <taxon>Panagrolaimus</taxon>
    </lineage>
</organism>
<sequence>MKVKYNELAIKYEYFIPEDIFVPGEPQGISADEIWDEYSPETFQSPTHYFNHQNKINQNFPFQRPFLNYIVENANGKVLEKLFKTCKLFYWFFPVQICYQLEVGRGWPANRIRFRDNSAHLTCILSQNDFPNIIIANSFRFLGYRSDNLSNLIIPRLYKCEAKHIDISEQNFTSNELEMLVGNGNVMSLELVRVKITDCKTGNTLDAADILKLTPKVEIIWYVHISKPFLSIRF</sequence>
<keyword evidence="1" id="KW-1185">Reference proteome</keyword>
<evidence type="ECO:0000313" key="1">
    <source>
        <dbReference type="Proteomes" id="UP000887578"/>
    </source>
</evidence>